<dbReference type="AlphaFoldDB" id="A0AAD5X2Q7"/>
<feature type="domain" description="TNase-like" evidence="2">
    <location>
        <begin position="72"/>
        <end position="201"/>
    </location>
</feature>
<evidence type="ECO:0000259" key="2">
    <source>
        <dbReference type="PROSITE" id="PS50830"/>
    </source>
</evidence>
<dbReference type="SMART" id="SM00318">
    <property type="entry name" value="SNc"/>
    <property type="match status" value="1"/>
</dbReference>
<feature type="region of interest" description="Disordered" evidence="1">
    <location>
        <begin position="22"/>
        <end position="49"/>
    </location>
</feature>
<proteinExistence type="predicted"/>
<keyword evidence="4" id="KW-1185">Reference proteome</keyword>
<dbReference type="Proteomes" id="UP001212841">
    <property type="component" value="Unassembled WGS sequence"/>
</dbReference>
<dbReference type="Gene3D" id="2.40.50.90">
    <property type="match status" value="1"/>
</dbReference>
<evidence type="ECO:0000313" key="3">
    <source>
        <dbReference type="EMBL" id="KAJ3052235.1"/>
    </source>
</evidence>
<accession>A0AAD5X2Q7</accession>
<dbReference type="EMBL" id="JADGJD010000313">
    <property type="protein sequence ID" value="KAJ3052235.1"/>
    <property type="molecule type" value="Genomic_DNA"/>
</dbReference>
<reference evidence="3" key="1">
    <citation type="submission" date="2020-05" db="EMBL/GenBank/DDBJ databases">
        <title>Phylogenomic resolution of chytrid fungi.</title>
        <authorList>
            <person name="Stajich J.E."/>
            <person name="Amses K."/>
            <person name="Simmons R."/>
            <person name="Seto K."/>
            <person name="Myers J."/>
            <person name="Bonds A."/>
            <person name="Quandt C.A."/>
            <person name="Barry K."/>
            <person name="Liu P."/>
            <person name="Grigoriev I."/>
            <person name="Longcore J.E."/>
            <person name="James T.Y."/>
        </authorList>
    </citation>
    <scope>NUCLEOTIDE SEQUENCE</scope>
    <source>
        <strain evidence="3">JEL0318</strain>
    </source>
</reference>
<dbReference type="Pfam" id="PF00565">
    <property type="entry name" value="SNase"/>
    <property type="match status" value="1"/>
</dbReference>
<dbReference type="SUPFAM" id="SSF50199">
    <property type="entry name" value="Staphylococcal nuclease"/>
    <property type="match status" value="1"/>
</dbReference>
<comment type="caution">
    <text evidence="3">The sequence shown here is derived from an EMBL/GenBank/DDBJ whole genome shotgun (WGS) entry which is preliminary data.</text>
</comment>
<gene>
    <name evidence="3" type="ORF">HK097_006675</name>
</gene>
<name>A0AAD5X2Q7_9FUNG</name>
<protein>
    <recommendedName>
        <fullName evidence="2">TNase-like domain-containing protein</fullName>
    </recommendedName>
</protein>
<dbReference type="InterPro" id="IPR035437">
    <property type="entry name" value="SNase_OB-fold_sf"/>
</dbReference>
<dbReference type="PROSITE" id="PS50830">
    <property type="entry name" value="TNASE_3"/>
    <property type="match status" value="1"/>
</dbReference>
<organism evidence="3 4">
    <name type="scientific">Rhizophlyctis rosea</name>
    <dbReference type="NCBI Taxonomy" id="64517"/>
    <lineage>
        <taxon>Eukaryota</taxon>
        <taxon>Fungi</taxon>
        <taxon>Fungi incertae sedis</taxon>
        <taxon>Chytridiomycota</taxon>
        <taxon>Chytridiomycota incertae sedis</taxon>
        <taxon>Chytridiomycetes</taxon>
        <taxon>Rhizophlyctidales</taxon>
        <taxon>Rhizophlyctidaceae</taxon>
        <taxon>Rhizophlyctis</taxon>
    </lineage>
</organism>
<evidence type="ECO:0000313" key="4">
    <source>
        <dbReference type="Proteomes" id="UP001212841"/>
    </source>
</evidence>
<dbReference type="InterPro" id="IPR016071">
    <property type="entry name" value="Staphylococal_nuclease_OB-fold"/>
</dbReference>
<evidence type="ECO:0000256" key="1">
    <source>
        <dbReference type="SAM" id="MobiDB-lite"/>
    </source>
</evidence>
<sequence length="201" mass="22363">MFNQWIERLDRRVERFQQHLQAATGSTSTPPTTTASAAHSPPQPTSITTTTSLNLHEVTLLTAPQFALPSNIKTPIKVLDVYDGDTLTAAIELFPSRFHSFSIRLLGVDTPEMRPPKPKPGREDEVRRAKEAKAYLEKLILGKVVWAEFAGSEKYGRQLATLYLSENGRKTVNDMIIQNGHGKAYDGGARRGIEDFDGLEE</sequence>